<dbReference type="EMBL" id="BOMH01000071">
    <property type="protein sequence ID" value="GID70155.1"/>
    <property type="molecule type" value="Genomic_DNA"/>
</dbReference>
<protein>
    <submittedName>
        <fullName evidence="2">Uncharacterized protein</fullName>
    </submittedName>
</protein>
<reference evidence="2" key="1">
    <citation type="submission" date="2021-01" db="EMBL/GenBank/DDBJ databases">
        <title>Whole genome shotgun sequence of Actinoplanes cyaneus NBRC 14990.</title>
        <authorList>
            <person name="Komaki H."/>
            <person name="Tamura T."/>
        </authorList>
    </citation>
    <scope>NUCLEOTIDE SEQUENCE</scope>
    <source>
        <strain evidence="2">NBRC 14990</strain>
    </source>
</reference>
<feature type="region of interest" description="Disordered" evidence="1">
    <location>
        <begin position="1"/>
        <end position="29"/>
    </location>
</feature>
<keyword evidence="3" id="KW-1185">Reference proteome</keyword>
<dbReference type="Proteomes" id="UP000619479">
    <property type="component" value="Unassembled WGS sequence"/>
</dbReference>
<evidence type="ECO:0000313" key="3">
    <source>
        <dbReference type="Proteomes" id="UP000619479"/>
    </source>
</evidence>
<evidence type="ECO:0000313" key="2">
    <source>
        <dbReference type="EMBL" id="GID70155.1"/>
    </source>
</evidence>
<sequence length="80" mass="9036">MTFALEKSEADREISQKNLERGREEGREEGLVRSMELVLQTRFGDFSGLEDSARKLVADDHEANVARIVDGATLRELQQS</sequence>
<proteinExistence type="predicted"/>
<evidence type="ECO:0000256" key="1">
    <source>
        <dbReference type="SAM" id="MobiDB-lite"/>
    </source>
</evidence>
<dbReference type="AlphaFoldDB" id="A0A919IQ48"/>
<gene>
    <name evidence="2" type="ORF">Acy02nite_80360</name>
</gene>
<name>A0A919IQ48_9ACTN</name>
<comment type="caution">
    <text evidence="2">The sequence shown here is derived from an EMBL/GenBank/DDBJ whole genome shotgun (WGS) entry which is preliminary data.</text>
</comment>
<organism evidence="2 3">
    <name type="scientific">Actinoplanes cyaneus</name>
    <dbReference type="NCBI Taxonomy" id="52696"/>
    <lineage>
        <taxon>Bacteria</taxon>
        <taxon>Bacillati</taxon>
        <taxon>Actinomycetota</taxon>
        <taxon>Actinomycetes</taxon>
        <taxon>Micromonosporales</taxon>
        <taxon>Micromonosporaceae</taxon>
        <taxon>Actinoplanes</taxon>
    </lineage>
</organism>
<accession>A0A919IQ48</accession>
<dbReference type="RefSeq" id="WP_203753562.1">
    <property type="nucleotide sequence ID" value="NZ_BAAAUC010000113.1"/>
</dbReference>